<evidence type="ECO:0000259" key="8">
    <source>
        <dbReference type="PROSITE" id="PS50110"/>
    </source>
</evidence>
<feature type="domain" description="Response regulatory" evidence="8">
    <location>
        <begin position="5"/>
        <end position="119"/>
    </location>
</feature>
<sequence length="236" mass="27324">MVLSRILLVDDEVGLLDMIYKLLKREGMRNVDTATTGKKTMEFIHRYDYDLIVLDVKLPDASGFDICQEIRQISEVPILFLTSYSTDTDKLIGFGYGADDYVAKPFHSLELIARIKALLRRQQLYRNQLETIKTKPLHFGHIQIVRLSAELYVNGNICPCSAHEFQLLLFFCDHPNIIFSIEQLYEKVWKQEAINVDKTVVMCISRLRKKIEPNPKKPSLIVNIYGLGYKFVPPQR</sequence>
<dbReference type="Gene3D" id="3.40.50.2300">
    <property type="match status" value="1"/>
</dbReference>
<gene>
    <name evidence="10" type="ORF">IC620_04795</name>
</gene>
<evidence type="ECO:0000256" key="5">
    <source>
        <dbReference type="ARBA" id="ARBA00023163"/>
    </source>
</evidence>
<dbReference type="SMART" id="SM00448">
    <property type="entry name" value="REC"/>
    <property type="match status" value="1"/>
</dbReference>
<dbReference type="Pfam" id="PF00072">
    <property type="entry name" value="Response_reg"/>
    <property type="match status" value="1"/>
</dbReference>
<dbReference type="SMART" id="SM00862">
    <property type="entry name" value="Trans_reg_C"/>
    <property type="match status" value="1"/>
</dbReference>
<organism evidence="10 11">
    <name type="scientific">Polycladospora coralii</name>
    <dbReference type="NCBI Taxonomy" id="2771432"/>
    <lineage>
        <taxon>Bacteria</taxon>
        <taxon>Bacillati</taxon>
        <taxon>Bacillota</taxon>
        <taxon>Bacilli</taxon>
        <taxon>Bacillales</taxon>
        <taxon>Thermoactinomycetaceae</taxon>
        <taxon>Polycladospora</taxon>
    </lineage>
</organism>
<keyword evidence="11" id="KW-1185">Reference proteome</keyword>
<feature type="domain" description="OmpR/PhoB-type" evidence="9">
    <location>
        <begin position="134"/>
        <end position="233"/>
    </location>
</feature>
<dbReference type="InterPro" id="IPR001867">
    <property type="entry name" value="OmpR/PhoB-type_DNA-bd"/>
</dbReference>
<dbReference type="SUPFAM" id="SSF46894">
    <property type="entry name" value="C-terminal effector domain of the bipartite response regulators"/>
    <property type="match status" value="1"/>
</dbReference>
<dbReference type="CDD" id="cd17574">
    <property type="entry name" value="REC_OmpR"/>
    <property type="match status" value="1"/>
</dbReference>
<dbReference type="Pfam" id="PF00486">
    <property type="entry name" value="Trans_reg_C"/>
    <property type="match status" value="1"/>
</dbReference>
<dbReference type="CDD" id="cd00383">
    <property type="entry name" value="trans_reg_C"/>
    <property type="match status" value="1"/>
</dbReference>
<keyword evidence="4 7" id="KW-0238">DNA-binding</keyword>
<name>A0A926NAJ3_9BACL</name>
<dbReference type="GO" id="GO:0032993">
    <property type="term" value="C:protein-DNA complex"/>
    <property type="evidence" value="ECO:0007669"/>
    <property type="project" value="TreeGrafter"/>
</dbReference>
<dbReference type="PANTHER" id="PTHR48111:SF52">
    <property type="entry name" value="TRANSCRIPTIONAL REGULATORY PROTEIN YVRH"/>
    <property type="match status" value="1"/>
</dbReference>
<dbReference type="GO" id="GO:0000976">
    <property type="term" value="F:transcription cis-regulatory region binding"/>
    <property type="evidence" value="ECO:0007669"/>
    <property type="project" value="TreeGrafter"/>
</dbReference>
<dbReference type="Proteomes" id="UP000661691">
    <property type="component" value="Unassembled WGS sequence"/>
</dbReference>
<dbReference type="AlphaFoldDB" id="A0A926NAJ3"/>
<dbReference type="PANTHER" id="PTHR48111">
    <property type="entry name" value="REGULATOR OF RPOS"/>
    <property type="match status" value="1"/>
</dbReference>
<accession>A0A926NAJ3</accession>
<keyword evidence="1 6" id="KW-0597">Phosphoprotein</keyword>
<evidence type="ECO:0000259" key="9">
    <source>
        <dbReference type="PROSITE" id="PS51755"/>
    </source>
</evidence>
<evidence type="ECO:0000256" key="7">
    <source>
        <dbReference type="PROSITE-ProRule" id="PRU01091"/>
    </source>
</evidence>
<dbReference type="GO" id="GO:0006355">
    <property type="term" value="P:regulation of DNA-templated transcription"/>
    <property type="evidence" value="ECO:0007669"/>
    <property type="project" value="InterPro"/>
</dbReference>
<dbReference type="PROSITE" id="PS50110">
    <property type="entry name" value="RESPONSE_REGULATORY"/>
    <property type="match status" value="1"/>
</dbReference>
<evidence type="ECO:0000313" key="10">
    <source>
        <dbReference type="EMBL" id="MBD1371675.1"/>
    </source>
</evidence>
<evidence type="ECO:0000256" key="3">
    <source>
        <dbReference type="ARBA" id="ARBA00023015"/>
    </source>
</evidence>
<dbReference type="InterPro" id="IPR016032">
    <property type="entry name" value="Sig_transdc_resp-reg_C-effctor"/>
</dbReference>
<reference evidence="10" key="1">
    <citation type="submission" date="2020-09" db="EMBL/GenBank/DDBJ databases">
        <title>A novel bacterium of genus Hazenella, isolated from South China Sea.</title>
        <authorList>
            <person name="Huang H."/>
            <person name="Mo K."/>
            <person name="Hu Y."/>
        </authorList>
    </citation>
    <scope>NUCLEOTIDE SEQUENCE</scope>
    <source>
        <strain evidence="10">IB182357</strain>
    </source>
</reference>
<evidence type="ECO:0000256" key="2">
    <source>
        <dbReference type="ARBA" id="ARBA00023012"/>
    </source>
</evidence>
<evidence type="ECO:0000256" key="1">
    <source>
        <dbReference type="ARBA" id="ARBA00022553"/>
    </source>
</evidence>
<dbReference type="Gene3D" id="1.10.10.10">
    <property type="entry name" value="Winged helix-like DNA-binding domain superfamily/Winged helix DNA-binding domain"/>
    <property type="match status" value="1"/>
</dbReference>
<dbReference type="InterPro" id="IPR036388">
    <property type="entry name" value="WH-like_DNA-bd_sf"/>
</dbReference>
<feature type="DNA-binding region" description="OmpR/PhoB-type" evidence="7">
    <location>
        <begin position="134"/>
        <end position="233"/>
    </location>
</feature>
<dbReference type="GO" id="GO:0005829">
    <property type="term" value="C:cytosol"/>
    <property type="evidence" value="ECO:0007669"/>
    <property type="project" value="TreeGrafter"/>
</dbReference>
<protein>
    <submittedName>
        <fullName evidence="10">Response regulator transcription factor</fullName>
    </submittedName>
</protein>
<dbReference type="InterPro" id="IPR039420">
    <property type="entry name" value="WalR-like"/>
</dbReference>
<feature type="modified residue" description="4-aspartylphosphate" evidence="6">
    <location>
        <position position="55"/>
    </location>
</feature>
<dbReference type="GO" id="GO:0000156">
    <property type="term" value="F:phosphorelay response regulator activity"/>
    <property type="evidence" value="ECO:0007669"/>
    <property type="project" value="TreeGrafter"/>
</dbReference>
<dbReference type="InterPro" id="IPR001789">
    <property type="entry name" value="Sig_transdc_resp-reg_receiver"/>
</dbReference>
<evidence type="ECO:0000256" key="6">
    <source>
        <dbReference type="PROSITE-ProRule" id="PRU00169"/>
    </source>
</evidence>
<evidence type="ECO:0000313" key="11">
    <source>
        <dbReference type="Proteomes" id="UP000661691"/>
    </source>
</evidence>
<dbReference type="SUPFAM" id="SSF52172">
    <property type="entry name" value="CheY-like"/>
    <property type="match status" value="1"/>
</dbReference>
<dbReference type="InterPro" id="IPR011006">
    <property type="entry name" value="CheY-like_superfamily"/>
</dbReference>
<keyword evidence="5" id="KW-0804">Transcription</keyword>
<keyword evidence="2" id="KW-0902">Two-component regulatory system</keyword>
<dbReference type="PROSITE" id="PS51755">
    <property type="entry name" value="OMPR_PHOB"/>
    <property type="match status" value="1"/>
</dbReference>
<evidence type="ECO:0000256" key="4">
    <source>
        <dbReference type="ARBA" id="ARBA00023125"/>
    </source>
</evidence>
<dbReference type="Gene3D" id="6.10.250.690">
    <property type="match status" value="1"/>
</dbReference>
<comment type="caution">
    <text evidence="10">The sequence shown here is derived from an EMBL/GenBank/DDBJ whole genome shotgun (WGS) entry which is preliminary data.</text>
</comment>
<dbReference type="EMBL" id="JACXAH010000005">
    <property type="protein sequence ID" value="MBD1371675.1"/>
    <property type="molecule type" value="Genomic_DNA"/>
</dbReference>
<keyword evidence="3" id="KW-0805">Transcription regulation</keyword>
<proteinExistence type="predicted"/>